<dbReference type="Proteomes" id="UP001159042">
    <property type="component" value="Unassembled WGS sequence"/>
</dbReference>
<keyword evidence="10" id="KW-1185">Reference proteome</keyword>
<dbReference type="PANTHER" id="PTHR22930">
    <property type="match status" value="1"/>
</dbReference>
<dbReference type="Pfam" id="PF13359">
    <property type="entry name" value="DDE_Tnp_4"/>
    <property type="match status" value="1"/>
</dbReference>
<keyword evidence="4" id="KW-0540">Nuclease</keyword>
<dbReference type="GO" id="GO:0046872">
    <property type="term" value="F:metal ion binding"/>
    <property type="evidence" value="ECO:0007669"/>
    <property type="project" value="UniProtKB-KW"/>
</dbReference>
<evidence type="ECO:0000259" key="8">
    <source>
        <dbReference type="Pfam" id="PF13359"/>
    </source>
</evidence>
<dbReference type="GO" id="GO:0004518">
    <property type="term" value="F:nuclease activity"/>
    <property type="evidence" value="ECO:0007669"/>
    <property type="project" value="UniProtKB-KW"/>
</dbReference>
<reference evidence="9 10" key="1">
    <citation type="journal article" date="2023" name="Insect Mol. Biol.">
        <title>Genome sequencing provides insights into the evolution of gene families encoding plant cell wall-degrading enzymes in longhorned beetles.</title>
        <authorList>
            <person name="Shin N.R."/>
            <person name="Okamura Y."/>
            <person name="Kirsch R."/>
            <person name="Pauchet Y."/>
        </authorList>
    </citation>
    <scope>NUCLEOTIDE SEQUENCE [LARGE SCALE GENOMIC DNA]</scope>
    <source>
        <strain evidence="9">EAD_L_NR</strain>
    </source>
</reference>
<comment type="cofactor">
    <cofactor evidence="1">
        <name>a divalent metal cation</name>
        <dbReference type="ChEBI" id="CHEBI:60240"/>
    </cofactor>
</comment>
<evidence type="ECO:0000256" key="1">
    <source>
        <dbReference type="ARBA" id="ARBA00001968"/>
    </source>
</evidence>
<dbReference type="AlphaFoldDB" id="A0AAV8VJT2"/>
<dbReference type="InterPro" id="IPR045249">
    <property type="entry name" value="HARBI1-like"/>
</dbReference>
<accession>A0AAV8VJT2</accession>
<dbReference type="InterPro" id="IPR027806">
    <property type="entry name" value="HARBI1_dom"/>
</dbReference>
<keyword evidence="6" id="KW-0378">Hydrolase</keyword>
<dbReference type="GO" id="GO:0016787">
    <property type="term" value="F:hydrolase activity"/>
    <property type="evidence" value="ECO:0007669"/>
    <property type="project" value="UniProtKB-KW"/>
</dbReference>
<keyword evidence="5" id="KW-0479">Metal-binding</keyword>
<evidence type="ECO:0000256" key="4">
    <source>
        <dbReference type="ARBA" id="ARBA00022722"/>
    </source>
</evidence>
<proteinExistence type="inferred from homology"/>
<evidence type="ECO:0000256" key="3">
    <source>
        <dbReference type="ARBA" id="ARBA00006958"/>
    </source>
</evidence>
<evidence type="ECO:0000313" key="10">
    <source>
        <dbReference type="Proteomes" id="UP001159042"/>
    </source>
</evidence>
<dbReference type="GO" id="GO:0005634">
    <property type="term" value="C:nucleus"/>
    <property type="evidence" value="ECO:0007669"/>
    <property type="project" value="UniProtKB-SubCell"/>
</dbReference>
<evidence type="ECO:0000256" key="5">
    <source>
        <dbReference type="ARBA" id="ARBA00022723"/>
    </source>
</evidence>
<name>A0AAV8VJT2_9CUCU</name>
<comment type="similarity">
    <text evidence="3">Belongs to the HARBI1 family.</text>
</comment>
<evidence type="ECO:0000256" key="2">
    <source>
        <dbReference type="ARBA" id="ARBA00004123"/>
    </source>
</evidence>
<dbReference type="EMBL" id="JANEYG010000079">
    <property type="protein sequence ID" value="KAJ8914151.1"/>
    <property type="molecule type" value="Genomic_DNA"/>
</dbReference>
<evidence type="ECO:0000256" key="6">
    <source>
        <dbReference type="ARBA" id="ARBA00022801"/>
    </source>
</evidence>
<keyword evidence="7" id="KW-0539">Nucleus</keyword>
<evidence type="ECO:0000313" key="9">
    <source>
        <dbReference type="EMBL" id="KAJ8914151.1"/>
    </source>
</evidence>
<evidence type="ECO:0000256" key="7">
    <source>
        <dbReference type="ARBA" id="ARBA00023242"/>
    </source>
</evidence>
<comment type="subcellular location">
    <subcellularLocation>
        <location evidence="2">Nucleus</location>
    </subcellularLocation>
</comment>
<comment type="caution">
    <text evidence="9">The sequence shown here is derived from an EMBL/GenBank/DDBJ whole genome shotgun (WGS) entry which is preliminary data.</text>
</comment>
<sequence length="373" mass="43216">MNRYNFSWTGYETVYYLTMKSLLELRILLRLQLQIPVLTNFKVIFELRATFDWLLPQLAPFLTKPEGVKVKRQTDSEKQLLAVLWLLGTQDSYRSVGNRFDMSKSTLFASFGRCIAALNSITPNIITWPTRQQRQLIKHQFRQMANLRGVVGAIDGTYIKIKAPIENPEVNINRKCFHGVTLQAICLSTLAFTDCFVGYPSSVSDVRVFSNSDIYTEFVNNNGNYFEVDEHIIGDKAYPLHNWCIPPFIDRGRLRERQISFNTAHAQTRRVIERAFALLFGRFRRLRDLDMNRIDLIPATIIAACTLHNICLMREDELIIQYVNEGRAHVDNEEQVVQIPAPEPIPEQILLRAVAMQKRDQLSIEVHERRNLN</sequence>
<protein>
    <recommendedName>
        <fullName evidence="8">DDE Tnp4 domain-containing protein</fullName>
    </recommendedName>
</protein>
<gene>
    <name evidence="9" type="ORF">NQ315_016229</name>
</gene>
<dbReference type="PANTHER" id="PTHR22930:SF85">
    <property type="entry name" value="GH03217P-RELATED"/>
    <property type="match status" value="1"/>
</dbReference>
<organism evidence="9 10">
    <name type="scientific">Exocentrus adspersus</name>
    <dbReference type="NCBI Taxonomy" id="1586481"/>
    <lineage>
        <taxon>Eukaryota</taxon>
        <taxon>Metazoa</taxon>
        <taxon>Ecdysozoa</taxon>
        <taxon>Arthropoda</taxon>
        <taxon>Hexapoda</taxon>
        <taxon>Insecta</taxon>
        <taxon>Pterygota</taxon>
        <taxon>Neoptera</taxon>
        <taxon>Endopterygota</taxon>
        <taxon>Coleoptera</taxon>
        <taxon>Polyphaga</taxon>
        <taxon>Cucujiformia</taxon>
        <taxon>Chrysomeloidea</taxon>
        <taxon>Cerambycidae</taxon>
        <taxon>Lamiinae</taxon>
        <taxon>Acanthocinini</taxon>
        <taxon>Exocentrus</taxon>
    </lineage>
</organism>
<feature type="domain" description="DDE Tnp4" evidence="8">
    <location>
        <begin position="154"/>
        <end position="309"/>
    </location>
</feature>